<dbReference type="InterPro" id="IPR017455">
    <property type="entry name" value="Znf_FYVE-rel"/>
</dbReference>
<evidence type="ECO:0000313" key="9">
    <source>
        <dbReference type="EMBL" id="VDD90925.1"/>
    </source>
</evidence>
<dbReference type="PROSITE" id="PS50826">
    <property type="entry name" value="RUN"/>
    <property type="match status" value="1"/>
</dbReference>
<evidence type="ECO:0000256" key="2">
    <source>
        <dbReference type="ARBA" id="ARBA00022771"/>
    </source>
</evidence>
<dbReference type="Pfam" id="PF01363">
    <property type="entry name" value="FYVE"/>
    <property type="match status" value="1"/>
</dbReference>
<dbReference type="GO" id="GO:0008270">
    <property type="term" value="F:zinc ion binding"/>
    <property type="evidence" value="ECO:0007669"/>
    <property type="project" value="UniProtKB-KW"/>
</dbReference>
<feature type="domain" description="RUN" evidence="8">
    <location>
        <begin position="54"/>
        <end position="230"/>
    </location>
</feature>
<evidence type="ECO:0000259" key="7">
    <source>
        <dbReference type="PROSITE" id="PS50178"/>
    </source>
</evidence>
<evidence type="ECO:0000256" key="1">
    <source>
        <dbReference type="ARBA" id="ARBA00022723"/>
    </source>
</evidence>
<dbReference type="PANTHER" id="PTHR45956:SF6">
    <property type="entry name" value="RUN DOMAIN-CONTAINING PROTEIN"/>
    <property type="match status" value="1"/>
</dbReference>
<dbReference type="InterPro" id="IPR000306">
    <property type="entry name" value="Znf_FYVE"/>
</dbReference>
<dbReference type="InterPro" id="IPR013083">
    <property type="entry name" value="Znf_RING/FYVE/PHD"/>
</dbReference>
<reference evidence="9 10" key="2">
    <citation type="submission" date="2018-10" db="EMBL/GenBank/DDBJ databases">
        <authorList>
            <consortium name="Pathogen Informatics"/>
        </authorList>
    </citation>
    <scope>NUCLEOTIDE SEQUENCE [LARGE SCALE GENOMIC DNA]</scope>
</reference>
<dbReference type="Gene3D" id="1.20.58.900">
    <property type="match status" value="1"/>
</dbReference>
<keyword evidence="4 6" id="KW-0175">Coiled coil</keyword>
<keyword evidence="2 5" id="KW-0863">Zinc-finger</keyword>
<evidence type="ECO:0000313" key="11">
    <source>
        <dbReference type="WBParaSite" id="EVEC_0000606501-mRNA-1"/>
    </source>
</evidence>
<dbReference type="STRING" id="51028.A0A0N4V713"/>
<dbReference type="Proteomes" id="UP000274131">
    <property type="component" value="Unassembled WGS sequence"/>
</dbReference>
<feature type="coiled-coil region" evidence="6">
    <location>
        <begin position="439"/>
        <end position="466"/>
    </location>
</feature>
<sequence length="693" mass="79024">MEVLDLLGFDVNPSLSHSQKQHRANERSNLLVISRVVLKSFLETSIKLAHRVLDGDIQQLSDLLMMLEKVLWHGFKGWHSPKFFYDVIEKFDTEYITQRTLLAVRPADAELWRCLTRISALHSEMNECVRCINNLDNLLYVYGYDLSGMSKQSNSVGHLLKTSIARVRAFLRLAVMQKKLSDYFYHILSSSILEICYEDWAFIRHEESGILAGSLVGLSVIDCNLMLDQTYLQEQPPSIDLSSYIRFPSLLSQDEQVSKMSSETSPKDLKILLDQKSYLEERNRYLEQSVAVLKTKIAGFEDALIKAETDVGSIGEISTAGRNVVENLEKERLNALVGENNDTINTLRQQLADTKKINEDLYTKIRMIEEKCKLFEGELIGLKERHIQEKEEWLAANEVLKSRSLEREAEMERNSNTLDMLKNELLSKTDEYMQTLSVLSDKQNELNDANLKIEKLQKQNLSFAEKLRRIPVLEEELAALKISEENQSMKLADYEKALEELGGHLSESGLRILELKEEFLPFSEAEWQDDAEVANCKACNASFSVSRRKHHCRSCGMIFCNSCSDGRVKLPSNPKPTRRVDESKVNTFVACFNVSTVGSMNTEAYKFNLKHMRYIFRGIHLVALVIIGKLRSALCNPLGQKIVTRTIPSPIRKVKETSLSSHFAVDNEKCCSFPTSTGRSADALWRRGCMLES</sequence>
<evidence type="ECO:0000259" key="8">
    <source>
        <dbReference type="PROSITE" id="PS50826"/>
    </source>
</evidence>
<dbReference type="CDD" id="cd15721">
    <property type="entry name" value="FYVE_RUFY1_like"/>
    <property type="match status" value="1"/>
</dbReference>
<evidence type="ECO:0000256" key="5">
    <source>
        <dbReference type="PROSITE-ProRule" id="PRU00091"/>
    </source>
</evidence>
<organism evidence="11">
    <name type="scientific">Enterobius vermicularis</name>
    <name type="common">Human pinworm</name>
    <dbReference type="NCBI Taxonomy" id="51028"/>
    <lineage>
        <taxon>Eukaryota</taxon>
        <taxon>Metazoa</taxon>
        <taxon>Ecdysozoa</taxon>
        <taxon>Nematoda</taxon>
        <taxon>Chromadorea</taxon>
        <taxon>Rhabditida</taxon>
        <taxon>Spirurina</taxon>
        <taxon>Oxyuridomorpha</taxon>
        <taxon>Oxyuroidea</taxon>
        <taxon>Oxyuridae</taxon>
        <taxon>Enterobius</taxon>
    </lineage>
</organism>
<name>A0A0N4V713_ENTVE</name>
<dbReference type="SUPFAM" id="SSF140741">
    <property type="entry name" value="RUN domain-like"/>
    <property type="match status" value="1"/>
</dbReference>
<dbReference type="Gene3D" id="3.30.40.10">
    <property type="entry name" value="Zinc/RING finger domain, C3HC4 (zinc finger)"/>
    <property type="match status" value="1"/>
</dbReference>
<dbReference type="InterPro" id="IPR047335">
    <property type="entry name" value="RUFY1-3"/>
</dbReference>
<feature type="domain" description="FYVE-type" evidence="7">
    <location>
        <begin position="530"/>
        <end position="596"/>
    </location>
</feature>
<protein>
    <submittedName>
        <fullName evidence="11">RUN domain-containing protein</fullName>
    </submittedName>
</protein>
<reference evidence="11" key="1">
    <citation type="submission" date="2017-02" db="UniProtKB">
        <authorList>
            <consortium name="WormBaseParasite"/>
        </authorList>
    </citation>
    <scope>IDENTIFICATION</scope>
</reference>
<dbReference type="EMBL" id="UXUI01008234">
    <property type="protein sequence ID" value="VDD90925.1"/>
    <property type="molecule type" value="Genomic_DNA"/>
</dbReference>
<evidence type="ECO:0000313" key="10">
    <source>
        <dbReference type="Proteomes" id="UP000274131"/>
    </source>
</evidence>
<accession>A0A0N4V713</accession>
<gene>
    <name evidence="9" type="ORF">EVEC_LOCUS5676</name>
</gene>
<evidence type="ECO:0000256" key="4">
    <source>
        <dbReference type="ARBA" id="ARBA00023054"/>
    </source>
</evidence>
<keyword evidence="1" id="KW-0479">Metal-binding</keyword>
<dbReference type="PANTHER" id="PTHR45956">
    <property type="entry name" value="RUN AND FYVE DOMAIN-CONTAINING PROTEIN 2-LIKE PROTEIN"/>
    <property type="match status" value="1"/>
</dbReference>
<keyword evidence="10" id="KW-1185">Reference proteome</keyword>
<dbReference type="PROSITE" id="PS50178">
    <property type="entry name" value="ZF_FYVE"/>
    <property type="match status" value="1"/>
</dbReference>
<dbReference type="WBParaSite" id="EVEC_0000606501-mRNA-1">
    <property type="protein sequence ID" value="EVEC_0000606501-mRNA-1"/>
    <property type="gene ID" value="EVEC_0000606501"/>
</dbReference>
<dbReference type="SMART" id="SM00593">
    <property type="entry name" value="RUN"/>
    <property type="match status" value="1"/>
</dbReference>
<proteinExistence type="predicted"/>
<dbReference type="InterPro" id="IPR004012">
    <property type="entry name" value="Run_dom"/>
</dbReference>
<dbReference type="GO" id="GO:0005737">
    <property type="term" value="C:cytoplasm"/>
    <property type="evidence" value="ECO:0007669"/>
    <property type="project" value="TreeGrafter"/>
</dbReference>
<dbReference type="OrthoDB" id="79871at2759"/>
<keyword evidence="3" id="KW-0862">Zinc</keyword>
<dbReference type="SMART" id="SM00064">
    <property type="entry name" value="FYVE"/>
    <property type="match status" value="1"/>
</dbReference>
<dbReference type="InterPro" id="IPR011011">
    <property type="entry name" value="Znf_FYVE_PHD"/>
</dbReference>
<dbReference type="SUPFAM" id="SSF57903">
    <property type="entry name" value="FYVE/PHD zinc finger"/>
    <property type="match status" value="1"/>
</dbReference>
<dbReference type="Pfam" id="PF02759">
    <property type="entry name" value="RUN"/>
    <property type="match status" value="1"/>
</dbReference>
<dbReference type="InterPro" id="IPR037213">
    <property type="entry name" value="Run_dom_sf"/>
</dbReference>
<dbReference type="AlphaFoldDB" id="A0A0N4V713"/>
<evidence type="ECO:0000256" key="3">
    <source>
        <dbReference type="ARBA" id="ARBA00022833"/>
    </source>
</evidence>
<evidence type="ECO:0000256" key="6">
    <source>
        <dbReference type="SAM" id="Coils"/>
    </source>
</evidence>